<evidence type="ECO:0000313" key="6">
    <source>
        <dbReference type="EMBL" id="ETX00258.1"/>
    </source>
</evidence>
<feature type="coiled-coil region" evidence="2">
    <location>
        <begin position="110"/>
        <end position="168"/>
    </location>
</feature>
<feature type="domain" description="Multidrug resistance protein MdtA-like alpha-helical hairpin" evidence="3">
    <location>
        <begin position="110"/>
        <end position="179"/>
    </location>
</feature>
<dbReference type="SUPFAM" id="SSF111369">
    <property type="entry name" value="HlyD-like secretion proteins"/>
    <property type="match status" value="1"/>
</dbReference>
<dbReference type="Pfam" id="PF25876">
    <property type="entry name" value="HH_MFP_RND"/>
    <property type="match status" value="1"/>
</dbReference>
<accession>W4LQK6</accession>
<reference evidence="6 7" key="1">
    <citation type="journal article" date="2014" name="Nature">
        <title>An environmental bacterial taxon with a large and distinct metabolic repertoire.</title>
        <authorList>
            <person name="Wilson M.C."/>
            <person name="Mori T."/>
            <person name="Ruckert C."/>
            <person name="Uria A.R."/>
            <person name="Helf M.J."/>
            <person name="Takada K."/>
            <person name="Gernert C."/>
            <person name="Steffens U.A."/>
            <person name="Heycke N."/>
            <person name="Schmitt S."/>
            <person name="Rinke C."/>
            <person name="Helfrich E.J."/>
            <person name="Brachmann A.O."/>
            <person name="Gurgui C."/>
            <person name="Wakimoto T."/>
            <person name="Kracht M."/>
            <person name="Crusemann M."/>
            <person name="Hentschel U."/>
            <person name="Abe I."/>
            <person name="Matsunaga S."/>
            <person name="Kalinowski J."/>
            <person name="Takeyama H."/>
            <person name="Piel J."/>
        </authorList>
    </citation>
    <scope>NUCLEOTIDE SEQUENCE [LARGE SCALE GENOMIC DNA]</scope>
    <source>
        <strain evidence="7">TSY1</strain>
    </source>
</reference>
<evidence type="ECO:0000256" key="1">
    <source>
        <dbReference type="ARBA" id="ARBA00009477"/>
    </source>
</evidence>
<evidence type="ECO:0000259" key="3">
    <source>
        <dbReference type="Pfam" id="PF25876"/>
    </source>
</evidence>
<dbReference type="Gene3D" id="2.40.420.20">
    <property type="match status" value="1"/>
</dbReference>
<keyword evidence="2" id="KW-0175">Coiled coil</keyword>
<feature type="domain" description="Multidrug resistance protein MdtA-like C-terminal permuted SH3" evidence="5">
    <location>
        <begin position="299"/>
        <end position="362"/>
    </location>
</feature>
<name>W4LQK6_ENTF1</name>
<keyword evidence="7" id="KW-1185">Reference proteome</keyword>
<dbReference type="Pfam" id="PF25967">
    <property type="entry name" value="RND-MFP_C"/>
    <property type="match status" value="1"/>
</dbReference>
<sequence length="377" mass="40636">MIIETSGSRKVTGRWVLWAWVLGLGLMLAACETEKPPPQKLLRPVRYQTVVLTSPNRVRTFAGTARSGEETRLSFKVGGTVRRLLVKVGDTVKRGQTIAEIDPKDTRLQQQEAEAALARARAEARSAAATYSRTRALYENNNASREELDSTRAQHESARAQVRSVSKQLELARLQVSYTTLQAASDGAIADVAVEVNENVTAGQLVALLTSGGQPEVEVAIPEVFIAQIAKGDEVKVAFDAMPGQTFAAVVSEVGVAATGAATTFPVRVRLAHDEAQIRSGMTANVSFTFGANNAAERIVAPLHAVGEDRQGRFVFVVEPQGEGVGVVRRRPVKVGELDPEGLEILEGLNPGERLVTAGVKRLEDGREVKFLLPKEP</sequence>
<dbReference type="PANTHER" id="PTHR30469:SF20">
    <property type="entry name" value="EFFLUX RND TRANSPORTER PERIPLASMIC ADAPTOR SUBUNIT"/>
    <property type="match status" value="1"/>
</dbReference>
<dbReference type="NCBIfam" id="TIGR01730">
    <property type="entry name" value="RND_mfp"/>
    <property type="match status" value="1"/>
</dbReference>
<feature type="domain" description="CusB-like beta-barrel" evidence="4">
    <location>
        <begin position="217"/>
        <end position="289"/>
    </location>
</feature>
<evidence type="ECO:0000313" key="7">
    <source>
        <dbReference type="Proteomes" id="UP000019141"/>
    </source>
</evidence>
<dbReference type="Gene3D" id="1.10.287.470">
    <property type="entry name" value="Helix hairpin bin"/>
    <property type="match status" value="1"/>
</dbReference>
<dbReference type="PANTHER" id="PTHR30469">
    <property type="entry name" value="MULTIDRUG RESISTANCE PROTEIN MDTA"/>
    <property type="match status" value="1"/>
</dbReference>
<dbReference type="AlphaFoldDB" id="W4LQK6"/>
<dbReference type="Pfam" id="PF25954">
    <property type="entry name" value="Beta-barrel_RND_2"/>
    <property type="match status" value="1"/>
</dbReference>
<dbReference type="Proteomes" id="UP000019141">
    <property type="component" value="Unassembled WGS sequence"/>
</dbReference>
<comment type="similarity">
    <text evidence="1">Belongs to the membrane fusion protein (MFP) (TC 8.A.1) family.</text>
</comment>
<evidence type="ECO:0000259" key="4">
    <source>
        <dbReference type="Pfam" id="PF25954"/>
    </source>
</evidence>
<protein>
    <submittedName>
        <fullName evidence="6">Uncharacterized protein</fullName>
    </submittedName>
</protein>
<dbReference type="GO" id="GO:0015562">
    <property type="term" value="F:efflux transmembrane transporter activity"/>
    <property type="evidence" value="ECO:0007669"/>
    <property type="project" value="TreeGrafter"/>
</dbReference>
<dbReference type="EMBL" id="AZHW01000360">
    <property type="protein sequence ID" value="ETX00258.1"/>
    <property type="molecule type" value="Genomic_DNA"/>
</dbReference>
<dbReference type="InterPro" id="IPR058624">
    <property type="entry name" value="MdtA-like_HH"/>
</dbReference>
<dbReference type="HOGENOM" id="CLU_018816_1_0_7"/>
<dbReference type="Gene3D" id="2.40.30.170">
    <property type="match status" value="1"/>
</dbReference>
<dbReference type="InterPro" id="IPR058627">
    <property type="entry name" value="MdtA-like_C"/>
</dbReference>
<dbReference type="Gene3D" id="2.40.50.100">
    <property type="match status" value="1"/>
</dbReference>
<evidence type="ECO:0000259" key="5">
    <source>
        <dbReference type="Pfam" id="PF25967"/>
    </source>
</evidence>
<evidence type="ECO:0000256" key="2">
    <source>
        <dbReference type="SAM" id="Coils"/>
    </source>
</evidence>
<dbReference type="InterPro" id="IPR006143">
    <property type="entry name" value="RND_pump_MFP"/>
</dbReference>
<organism evidence="6 7">
    <name type="scientific">Entotheonella factor</name>
    <dbReference type="NCBI Taxonomy" id="1429438"/>
    <lineage>
        <taxon>Bacteria</taxon>
        <taxon>Pseudomonadati</taxon>
        <taxon>Nitrospinota/Tectimicrobiota group</taxon>
        <taxon>Candidatus Tectimicrobiota</taxon>
        <taxon>Candidatus Entotheonellia</taxon>
        <taxon>Candidatus Entotheonellales</taxon>
        <taxon>Candidatus Entotheonellaceae</taxon>
        <taxon>Candidatus Entotheonella</taxon>
    </lineage>
</organism>
<dbReference type="GO" id="GO:1990281">
    <property type="term" value="C:efflux pump complex"/>
    <property type="evidence" value="ECO:0007669"/>
    <property type="project" value="TreeGrafter"/>
</dbReference>
<gene>
    <name evidence="6" type="ORF">ETSY1_11870</name>
</gene>
<dbReference type="InterPro" id="IPR058792">
    <property type="entry name" value="Beta-barrel_RND_2"/>
</dbReference>
<comment type="caution">
    <text evidence="6">The sequence shown here is derived from an EMBL/GenBank/DDBJ whole genome shotgun (WGS) entry which is preliminary data.</text>
</comment>
<proteinExistence type="inferred from homology"/>